<organism evidence="1 2">
    <name type="scientific">Monilinia laxa</name>
    <name type="common">Brown rot fungus</name>
    <name type="synonym">Sclerotinia laxa</name>
    <dbReference type="NCBI Taxonomy" id="61186"/>
    <lineage>
        <taxon>Eukaryota</taxon>
        <taxon>Fungi</taxon>
        <taxon>Dikarya</taxon>
        <taxon>Ascomycota</taxon>
        <taxon>Pezizomycotina</taxon>
        <taxon>Leotiomycetes</taxon>
        <taxon>Helotiales</taxon>
        <taxon>Sclerotiniaceae</taxon>
        <taxon>Monilinia</taxon>
    </lineage>
</organism>
<name>A0A5N6KGS2_MONLA</name>
<dbReference type="EMBL" id="VIGI01000003">
    <property type="protein sequence ID" value="KAB8302875.1"/>
    <property type="molecule type" value="Genomic_DNA"/>
</dbReference>
<comment type="caution">
    <text evidence="1">The sequence shown here is derived from an EMBL/GenBank/DDBJ whole genome shotgun (WGS) entry which is preliminary data.</text>
</comment>
<gene>
    <name evidence="1" type="ORF">EYC80_006203</name>
</gene>
<reference evidence="1 2" key="1">
    <citation type="submission" date="2019-06" db="EMBL/GenBank/DDBJ databases">
        <title>Genome Sequence of the Brown Rot Fungal Pathogen Monilinia laxa.</title>
        <authorList>
            <person name="De Miccolis Angelini R.M."/>
            <person name="Landi L."/>
            <person name="Abate D."/>
            <person name="Pollastro S."/>
            <person name="Romanazzi G."/>
            <person name="Faretra F."/>
        </authorList>
    </citation>
    <scope>NUCLEOTIDE SEQUENCE [LARGE SCALE GENOMIC DNA]</scope>
    <source>
        <strain evidence="1 2">Mlax316</strain>
    </source>
</reference>
<accession>A0A5N6KGS2</accession>
<sequence length="75" mass="8717">MESMSMYAWLYLDMSFMPRDSRITTQPVFVAINSQLLAELLDSDVGTLCAWFGLRWMKFVLNRTGWKMAAKCRAD</sequence>
<proteinExistence type="predicted"/>
<keyword evidence="2" id="KW-1185">Reference proteome</keyword>
<dbReference type="Proteomes" id="UP000326757">
    <property type="component" value="Unassembled WGS sequence"/>
</dbReference>
<evidence type="ECO:0000313" key="2">
    <source>
        <dbReference type="Proteomes" id="UP000326757"/>
    </source>
</evidence>
<dbReference type="AlphaFoldDB" id="A0A5N6KGS2"/>
<evidence type="ECO:0000313" key="1">
    <source>
        <dbReference type="EMBL" id="KAB8302875.1"/>
    </source>
</evidence>
<protein>
    <submittedName>
        <fullName evidence="1">Uncharacterized protein</fullName>
    </submittedName>
</protein>